<dbReference type="EMBL" id="BDGG01000012">
    <property type="protein sequence ID" value="GAV05658.1"/>
    <property type="molecule type" value="Genomic_DNA"/>
</dbReference>
<evidence type="ECO:0000256" key="3">
    <source>
        <dbReference type="ARBA" id="ARBA00023002"/>
    </source>
</evidence>
<keyword evidence="3" id="KW-0560">Oxidoreductase</keyword>
<dbReference type="GO" id="GO:0016491">
    <property type="term" value="F:oxidoreductase activity"/>
    <property type="evidence" value="ECO:0007669"/>
    <property type="project" value="UniProtKB-KW"/>
</dbReference>
<dbReference type="Pfam" id="PF02036">
    <property type="entry name" value="SCP2"/>
    <property type="match status" value="1"/>
</dbReference>
<accession>A0A1D1W0L5</accession>
<feature type="domain" description="SCP2" evidence="4">
    <location>
        <begin position="61"/>
        <end position="132"/>
    </location>
</feature>
<reference evidence="5 6" key="1">
    <citation type="journal article" date="2016" name="Nat. Commun.">
        <title>Extremotolerant tardigrade genome and improved radiotolerance of human cultured cells by tardigrade-unique protein.</title>
        <authorList>
            <person name="Hashimoto T."/>
            <person name="Horikawa D.D."/>
            <person name="Saito Y."/>
            <person name="Kuwahara H."/>
            <person name="Kozuka-Hata H."/>
            <person name="Shin-I T."/>
            <person name="Minakuchi Y."/>
            <person name="Ohishi K."/>
            <person name="Motoyama A."/>
            <person name="Aizu T."/>
            <person name="Enomoto A."/>
            <person name="Kondo K."/>
            <person name="Tanaka S."/>
            <person name="Hara Y."/>
            <person name="Koshikawa S."/>
            <person name="Sagara H."/>
            <person name="Miura T."/>
            <person name="Yokobori S."/>
            <person name="Miyagawa K."/>
            <person name="Suzuki Y."/>
            <person name="Kubo T."/>
            <person name="Oyama M."/>
            <person name="Kohara Y."/>
            <person name="Fujiyama A."/>
            <person name="Arakawa K."/>
            <person name="Katayama T."/>
            <person name="Toyoda A."/>
            <person name="Kunieda T."/>
        </authorList>
    </citation>
    <scope>NUCLEOTIDE SEQUENCE [LARGE SCALE GENOMIC DNA]</scope>
    <source>
        <strain evidence="5 6">YOKOZUNA-1</strain>
    </source>
</reference>
<dbReference type="InterPro" id="IPR003033">
    <property type="entry name" value="SCP2_sterol-bd_dom"/>
</dbReference>
<dbReference type="InterPro" id="IPR051935">
    <property type="entry name" value="HSDL2"/>
</dbReference>
<sequence length="133" mass="14433">MDGFIDEELDSAGSMLGQDSFSKIGSLTRTGARNPAASGDESEVARIFKEAERTLQQSSERKIQDVFVFDVDGDKWYLDGINSKIGPGEPISPPSCTMKMNTNDFIDLFVGSVTPTIAFMSGKVKIKGNMSLL</sequence>
<comment type="caution">
    <text evidence="5">The sequence shown here is derived from an EMBL/GenBank/DDBJ whole genome shotgun (WGS) entry which is preliminary data.</text>
</comment>
<protein>
    <recommendedName>
        <fullName evidence="4">SCP2 domain-containing protein</fullName>
    </recommendedName>
</protein>
<evidence type="ECO:0000259" key="4">
    <source>
        <dbReference type="Pfam" id="PF02036"/>
    </source>
</evidence>
<evidence type="ECO:0000313" key="6">
    <source>
        <dbReference type="Proteomes" id="UP000186922"/>
    </source>
</evidence>
<gene>
    <name evidence="5" type="primary">RvY_15755-1</name>
    <name evidence="5" type="synonym">RvY_15755.1</name>
    <name evidence="5" type="ORF">RvY_15755</name>
</gene>
<name>A0A1D1W0L5_RAMVA</name>
<evidence type="ECO:0000256" key="2">
    <source>
        <dbReference type="ARBA" id="ARBA00022857"/>
    </source>
</evidence>
<dbReference type="SUPFAM" id="SSF55718">
    <property type="entry name" value="SCP-like"/>
    <property type="match status" value="1"/>
</dbReference>
<organism evidence="5 6">
    <name type="scientific">Ramazzottius varieornatus</name>
    <name type="common">Water bear</name>
    <name type="synonym">Tardigrade</name>
    <dbReference type="NCBI Taxonomy" id="947166"/>
    <lineage>
        <taxon>Eukaryota</taxon>
        <taxon>Metazoa</taxon>
        <taxon>Ecdysozoa</taxon>
        <taxon>Tardigrada</taxon>
        <taxon>Eutardigrada</taxon>
        <taxon>Parachela</taxon>
        <taxon>Hypsibioidea</taxon>
        <taxon>Ramazzottiidae</taxon>
        <taxon>Ramazzottius</taxon>
    </lineage>
</organism>
<dbReference type="PANTHER" id="PTHR42808">
    <property type="entry name" value="HYDROXYSTEROID DEHYDROGENASE-LIKE PROTEIN 2"/>
    <property type="match status" value="1"/>
</dbReference>
<keyword evidence="6" id="KW-1185">Reference proteome</keyword>
<evidence type="ECO:0000313" key="5">
    <source>
        <dbReference type="EMBL" id="GAV05658.1"/>
    </source>
</evidence>
<dbReference type="OrthoDB" id="5327538at2759"/>
<dbReference type="InterPro" id="IPR036527">
    <property type="entry name" value="SCP2_sterol-bd_dom_sf"/>
</dbReference>
<keyword evidence="2" id="KW-0521">NADP</keyword>
<dbReference type="Gene3D" id="3.30.1050.10">
    <property type="entry name" value="SCP2 sterol-binding domain"/>
    <property type="match status" value="1"/>
</dbReference>
<proteinExistence type="inferred from homology"/>
<dbReference type="Proteomes" id="UP000186922">
    <property type="component" value="Unassembled WGS sequence"/>
</dbReference>
<dbReference type="STRING" id="947166.A0A1D1W0L5"/>
<dbReference type="AlphaFoldDB" id="A0A1D1W0L5"/>
<dbReference type="PANTHER" id="PTHR42808:SF3">
    <property type="entry name" value="HYDROXYSTEROID DEHYDROGENASE-LIKE PROTEIN 2"/>
    <property type="match status" value="1"/>
</dbReference>
<evidence type="ECO:0000256" key="1">
    <source>
        <dbReference type="ARBA" id="ARBA00006484"/>
    </source>
</evidence>
<comment type="similarity">
    <text evidence="1">Belongs to the short-chain dehydrogenases/reductases (SDR) family.</text>
</comment>